<evidence type="ECO:0000256" key="6">
    <source>
        <dbReference type="ARBA" id="ARBA00022989"/>
    </source>
</evidence>
<evidence type="ECO:0000256" key="10">
    <source>
        <dbReference type="SAM" id="Phobius"/>
    </source>
</evidence>
<evidence type="ECO:0000259" key="12">
    <source>
        <dbReference type="SMART" id="SM00387"/>
    </source>
</evidence>
<dbReference type="GO" id="GO:0005886">
    <property type="term" value="C:plasma membrane"/>
    <property type="evidence" value="ECO:0007669"/>
    <property type="project" value="UniProtKB-SubCell"/>
</dbReference>
<dbReference type="AlphaFoldDB" id="A0A3M6QKP3"/>
<proteinExistence type="predicted"/>
<name>A0A3M6QKP3_9BURK</name>
<dbReference type="PANTHER" id="PTHR24421">
    <property type="entry name" value="NITRATE/NITRITE SENSOR PROTEIN NARX-RELATED"/>
    <property type="match status" value="1"/>
</dbReference>
<evidence type="ECO:0000313" key="13">
    <source>
        <dbReference type="EMBL" id="RMX03069.1"/>
    </source>
</evidence>
<dbReference type="GO" id="GO:0000160">
    <property type="term" value="P:phosphorelay signal transduction system"/>
    <property type="evidence" value="ECO:0007669"/>
    <property type="project" value="UniProtKB-KW"/>
</dbReference>
<keyword evidence="11" id="KW-0732">Signal</keyword>
<dbReference type="SMART" id="SM00387">
    <property type="entry name" value="HATPase_c"/>
    <property type="match status" value="1"/>
</dbReference>
<comment type="subcellular location">
    <subcellularLocation>
        <location evidence="1">Cell membrane</location>
        <topology evidence="1">Multi-pass membrane protein</topology>
    </subcellularLocation>
</comment>
<dbReference type="PANTHER" id="PTHR24421:SF37">
    <property type="entry name" value="SENSOR HISTIDINE KINASE NARS"/>
    <property type="match status" value="1"/>
</dbReference>
<keyword evidence="7" id="KW-0902">Two-component regulatory system</keyword>
<dbReference type="InterPro" id="IPR008979">
    <property type="entry name" value="Galactose-bd-like_sf"/>
</dbReference>
<keyword evidence="8 10" id="KW-0472">Membrane</keyword>
<feature type="domain" description="Histidine kinase/HSP90-like ATPase" evidence="12">
    <location>
        <begin position="540"/>
        <end position="635"/>
    </location>
</feature>
<dbReference type="SUPFAM" id="SSF49785">
    <property type="entry name" value="Galactose-binding domain-like"/>
    <property type="match status" value="1"/>
</dbReference>
<reference evidence="13 14" key="1">
    <citation type="submission" date="2018-10" db="EMBL/GenBank/DDBJ databases">
        <title>Draft genome of Cortibacter populi DSM10536.</title>
        <authorList>
            <person name="Bernier A.-M."/>
            <person name="Bernard K."/>
        </authorList>
    </citation>
    <scope>NUCLEOTIDE SEQUENCE [LARGE SCALE GENOMIC DNA]</scope>
    <source>
        <strain evidence="13 14">DSM 105136</strain>
    </source>
</reference>
<keyword evidence="14" id="KW-1185">Reference proteome</keyword>
<dbReference type="Gene3D" id="3.30.565.10">
    <property type="entry name" value="Histidine kinase-like ATPase, C-terminal domain"/>
    <property type="match status" value="1"/>
</dbReference>
<dbReference type="Pfam" id="PF02518">
    <property type="entry name" value="HATPase_c"/>
    <property type="match status" value="1"/>
</dbReference>
<evidence type="ECO:0000256" key="3">
    <source>
        <dbReference type="ARBA" id="ARBA00022679"/>
    </source>
</evidence>
<feature type="transmembrane region" description="Helical" evidence="10">
    <location>
        <begin position="189"/>
        <end position="209"/>
    </location>
</feature>
<evidence type="ECO:0000256" key="2">
    <source>
        <dbReference type="ARBA" id="ARBA00022475"/>
    </source>
</evidence>
<feature type="coiled-coil region" evidence="9">
    <location>
        <begin position="393"/>
        <end position="424"/>
    </location>
</feature>
<dbReference type="EMBL" id="RDQO01000007">
    <property type="protein sequence ID" value="RMX03069.1"/>
    <property type="molecule type" value="Genomic_DNA"/>
</dbReference>
<dbReference type="Proteomes" id="UP000278006">
    <property type="component" value="Unassembled WGS sequence"/>
</dbReference>
<keyword evidence="4 10" id="KW-0812">Transmembrane</keyword>
<dbReference type="CDD" id="cd16917">
    <property type="entry name" value="HATPase_UhpB-NarQ-NarX-like"/>
    <property type="match status" value="1"/>
</dbReference>
<feature type="transmembrane region" description="Helical" evidence="10">
    <location>
        <begin position="248"/>
        <end position="267"/>
    </location>
</feature>
<keyword evidence="6 10" id="KW-1133">Transmembrane helix</keyword>
<feature type="transmembrane region" description="Helical" evidence="10">
    <location>
        <begin position="303"/>
        <end position="324"/>
    </location>
</feature>
<dbReference type="Pfam" id="PF07695">
    <property type="entry name" value="7TMR-DISM_7TM"/>
    <property type="match status" value="1"/>
</dbReference>
<evidence type="ECO:0000256" key="9">
    <source>
        <dbReference type="SAM" id="Coils"/>
    </source>
</evidence>
<keyword evidence="5 13" id="KW-0418">Kinase</keyword>
<keyword evidence="2" id="KW-1003">Cell membrane</keyword>
<evidence type="ECO:0000256" key="1">
    <source>
        <dbReference type="ARBA" id="ARBA00004651"/>
    </source>
</evidence>
<feature type="signal peptide" evidence="11">
    <location>
        <begin position="1"/>
        <end position="16"/>
    </location>
</feature>
<sequence>MVLWLLLLLVGLPAWAEAPDSPQDLQQECAPRVLRTEAAPAEGPSNARPAAGWEEVTLPDMWARRWPHHDGSAWYRIDWERTCAAGTGGTASAPLALGIDGISVAGEVYINDDLLWRDASLAEPLSRSWNVPRWWLLPESALREGVNTVWVRAVGMPALSPGMGALRLGSATAVSEKYRQALWRQRTVYFINAVLCAMASVLFLLIWVLNRQERAYGWFGLMALCWMAYLSTYLAYTQWPWPDSLTRSRFSLVALVFYVLSVCMFTFRFGRQRLPRVERVLWSLAVLGTVMAVLAPREHAGQWFGLVWQGSMAVFLLNCLQFQWHAWRPQRQGRNLQHMTLAVCWLVFAVVAFNSFFSVFDRWQVARDWAALSGVLVIGLLMLLLGGRFARQLRNVRRFNLELRERVEQARAELSQALAREQAQAVEHAKLQERIQLAHDLHDGLGGSLVRSMALVEQSPPTLPSARVLSLLKGLRDDLNQLIDHGSSAAALVPQTPLQWIAPLRHRITRILDEIGIASEWHIAPQWLGALEQDGRPSALQCLLLTRMVEEALSNVIRHSRAHHVWVKVEQPDAEQLCVRIEDDGIGFDLQDVQRAGQSVGMRSMAARAERLGARFTVDSSPGATVVLVELRLQPSDWRPQ</sequence>
<evidence type="ECO:0000256" key="8">
    <source>
        <dbReference type="ARBA" id="ARBA00023136"/>
    </source>
</evidence>
<dbReference type="OrthoDB" id="8697484at2"/>
<gene>
    <name evidence="13" type="ORF">D8I35_17390</name>
</gene>
<feature type="transmembrane region" description="Helical" evidence="10">
    <location>
        <begin position="216"/>
        <end position="236"/>
    </location>
</feature>
<evidence type="ECO:0000256" key="4">
    <source>
        <dbReference type="ARBA" id="ARBA00022692"/>
    </source>
</evidence>
<dbReference type="InterPro" id="IPR050482">
    <property type="entry name" value="Sensor_HK_TwoCompSys"/>
</dbReference>
<protein>
    <submittedName>
        <fullName evidence="13">Histidine kinase</fullName>
    </submittedName>
</protein>
<keyword evidence="3" id="KW-0808">Transferase</keyword>
<feature type="transmembrane region" description="Helical" evidence="10">
    <location>
        <begin position="336"/>
        <end position="357"/>
    </location>
</feature>
<dbReference type="Gene3D" id="1.20.5.1930">
    <property type="match status" value="1"/>
</dbReference>
<dbReference type="GO" id="GO:0016301">
    <property type="term" value="F:kinase activity"/>
    <property type="evidence" value="ECO:0007669"/>
    <property type="project" value="UniProtKB-KW"/>
</dbReference>
<dbReference type="InterPro" id="IPR036890">
    <property type="entry name" value="HATPase_C_sf"/>
</dbReference>
<keyword evidence="9" id="KW-0175">Coiled coil</keyword>
<feature type="transmembrane region" description="Helical" evidence="10">
    <location>
        <begin position="369"/>
        <end position="390"/>
    </location>
</feature>
<evidence type="ECO:0000256" key="5">
    <source>
        <dbReference type="ARBA" id="ARBA00022777"/>
    </source>
</evidence>
<evidence type="ECO:0000256" key="11">
    <source>
        <dbReference type="SAM" id="SignalP"/>
    </source>
</evidence>
<dbReference type="SUPFAM" id="SSF55874">
    <property type="entry name" value="ATPase domain of HSP90 chaperone/DNA topoisomerase II/histidine kinase"/>
    <property type="match status" value="1"/>
</dbReference>
<organism evidence="13 14">
    <name type="scientific">Corticibacter populi</name>
    <dbReference type="NCBI Taxonomy" id="1550736"/>
    <lineage>
        <taxon>Bacteria</taxon>
        <taxon>Pseudomonadati</taxon>
        <taxon>Pseudomonadota</taxon>
        <taxon>Betaproteobacteria</taxon>
        <taxon>Burkholderiales</taxon>
        <taxon>Comamonadaceae</taxon>
        <taxon>Corticibacter</taxon>
    </lineage>
</organism>
<dbReference type="InterPro" id="IPR003594">
    <property type="entry name" value="HATPase_dom"/>
</dbReference>
<evidence type="ECO:0000256" key="7">
    <source>
        <dbReference type="ARBA" id="ARBA00023012"/>
    </source>
</evidence>
<accession>A0A3M6QKP3</accession>
<dbReference type="InterPro" id="IPR011623">
    <property type="entry name" value="7TMR_DISM_rcpt_extracell_dom1"/>
</dbReference>
<comment type="caution">
    <text evidence="13">The sequence shown here is derived from an EMBL/GenBank/DDBJ whole genome shotgun (WGS) entry which is preliminary data.</text>
</comment>
<evidence type="ECO:0000313" key="14">
    <source>
        <dbReference type="Proteomes" id="UP000278006"/>
    </source>
</evidence>
<feature type="transmembrane region" description="Helical" evidence="10">
    <location>
        <begin position="279"/>
        <end position="297"/>
    </location>
</feature>
<feature type="chain" id="PRO_5017934734" evidence="11">
    <location>
        <begin position="17"/>
        <end position="641"/>
    </location>
</feature>